<dbReference type="GeneTree" id="ENSGT00940000157859"/>
<dbReference type="CDD" id="cd00051">
    <property type="entry name" value="EFh"/>
    <property type="match status" value="1"/>
</dbReference>
<organism evidence="8">
    <name type="scientific">Pundamilia nyererei</name>
    <dbReference type="NCBI Taxonomy" id="303518"/>
    <lineage>
        <taxon>Eukaryota</taxon>
        <taxon>Metazoa</taxon>
        <taxon>Chordata</taxon>
        <taxon>Craniata</taxon>
        <taxon>Vertebrata</taxon>
        <taxon>Euteleostomi</taxon>
        <taxon>Actinopterygii</taxon>
        <taxon>Neopterygii</taxon>
        <taxon>Teleostei</taxon>
        <taxon>Neoteleostei</taxon>
        <taxon>Acanthomorphata</taxon>
        <taxon>Ovalentaria</taxon>
        <taxon>Cichlomorphae</taxon>
        <taxon>Cichliformes</taxon>
        <taxon>Cichlidae</taxon>
        <taxon>African cichlids</taxon>
        <taxon>Pseudocrenilabrinae</taxon>
        <taxon>Haplochromini</taxon>
        <taxon>Pundamilia</taxon>
    </lineage>
</organism>
<gene>
    <name evidence="8" type="primary">CALML4</name>
</gene>
<keyword evidence="5" id="KW-0106">Calcium</keyword>
<dbReference type="Ensembl" id="ENSPNYT00000031284.1">
    <property type="protein sequence ID" value="ENSPNYP00000030540.1"/>
    <property type="gene ID" value="ENSPNYG00000023026.1"/>
</dbReference>
<evidence type="ECO:0000256" key="2">
    <source>
        <dbReference type="ARBA" id="ARBA00022481"/>
    </source>
</evidence>
<dbReference type="InterPro" id="IPR050230">
    <property type="entry name" value="CALM/Myosin/TropC-like"/>
</dbReference>
<reference evidence="8" key="1">
    <citation type="submission" date="2023-09" db="UniProtKB">
        <authorList>
            <consortium name="Ensembl"/>
        </authorList>
    </citation>
    <scope>IDENTIFICATION</scope>
</reference>
<dbReference type="SMART" id="SM00054">
    <property type="entry name" value="EFh"/>
    <property type="match status" value="2"/>
</dbReference>
<dbReference type="GO" id="GO:0005509">
    <property type="term" value="F:calcium ion binding"/>
    <property type="evidence" value="ECO:0007669"/>
    <property type="project" value="InterPro"/>
</dbReference>
<evidence type="ECO:0000256" key="1">
    <source>
        <dbReference type="ARBA" id="ARBA00009763"/>
    </source>
</evidence>
<evidence type="ECO:0000256" key="5">
    <source>
        <dbReference type="ARBA" id="ARBA00022837"/>
    </source>
</evidence>
<dbReference type="PROSITE" id="PS50222">
    <property type="entry name" value="EF_HAND_2"/>
    <property type="match status" value="2"/>
</dbReference>
<sequence>MLFLLSFQAKFLTQDQINEFKECFSLYDRQRKGKIEAKELITVMRCLGSSPTPSEVQRHLLSHNMGELDFSTFLSIMHRQLQQEAPEQEILEAMRMADKEQKGFILASELRAKLTGLGEKLTDKEGECLLKPLTFNPLEAGVADLQQLKTNNPITPHTCFMSFFYSEVPLQVFSCALATKT</sequence>
<comment type="similarity">
    <text evidence="1">Belongs to the calmodulin family.</text>
</comment>
<comment type="function">
    <text evidence="6">Calmodulin acts as part of a calcium signal transduction pathway by mediating the control of a large number of enzymes, ion channels, aquaporins and other proteins through calcium-binding. Calcium-binding is required for the activation of calmodulin. Among the enzymes to be stimulated by the calmodulin-calcium complex are a number of protein kinases, such as myosin light-chain kinases and calmodulin-dependent protein kinase type II (CaMK2), and phosphatases.</text>
</comment>
<dbReference type="PANTHER" id="PTHR23048:SF45">
    <property type="entry name" value="CALMODULIN LIKE 4"/>
    <property type="match status" value="1"/>
</dbReference>
<evidence type="ECO:0000256" key="6">
    <source>
        <dbReference type="ARBA" id="ARBA00037485"/>
    </source>
</evidence>
<dbReference type="GO" id="GO:0016460">
    <property type="term" value="C:myosin II complex"/>
    <property type="evidence" value="ECO:0007669"/>
    <property type="project" value="TreeGrafter"/>
</dbReference>
<accession>A0A3B4H5R4</accession>
<dbReference type="STRING" id="303518.ENSPNYP00000030540"/>
<protein>
    <submittedName>
        <fullName evidence="8">Calmodulin-like 4b</fullName>
    </submittedName>
</protein>
<dbReference type="Pfam" id="PF13405">
    <property type="entry name" value="EF-hand_6"/>
    <property type="match status" value="1"/>
</dbReference>
<dbReference type="Gene3D" id="1.10.238.10">
    <property type="entry name" value="EF-hand"/>
    <property type="match status" value="2"/>
</dbReference>
<evidence type="ECO:0000256" key="3">
    <source>
        <dbReference type="ARBA" id="ARBA00022723"/>
    </source>
</evidence>
<keyword evidence="4" id="KW-0677">Repeat</keyword>
<proteinExistence type="inferred from homology"/>
<dbReference type="FunFam" id="1.10.238.10:FF:000527">
    <property type="entry name" value="Calmodulin-3"/>
    <property type="match status" value="1"/>
</dbReference>
<name>A0A3B4H5R4_9CICH</name>
<evidence type="ECO:0000256" key="4">
    <source>
        <dbReference type="ARBA" id="ARBA00022737"/>
    </source>
</evidence>
<feature type="domain" description="EF-hand" evidence="7">
    <location>
        <begin position="85"/>
        <end position="120"/>
    </location>
</feature>
<evidence type="ECO:0000259" key="7">
    <source>
        <dbReference type="PROSITE" id="PS50222"/>
    </source>
</evidence>
<dbReference type="SUPFAM" id="SSF47473">
    <property type="entry name" value="EF-hand"/>
    <property type="match status" value="1"/>
</dbReference>
<keyword evidence="2" id="KW-0488">Methylation</keyword>
<keyword evidence="3" id="KW-0479">Metal-binding</keyword>
<feature type="domain" description="EF-hand" evidence="7">
    <location>
        <begin position="15"/>
        <end position="50"/>
    </location>
</feature>
<dbReference type="PANTHER" id="PTHR23048">
    <property type="entry name" value="MYOSIN LIGHT CHAIN 1, 3"/>
    <property type="match status" value="1"/>
</dbReference>
<dbReference type="AlphaFoldDB" id="A0A3B4H5R4"/>
<dbReference type="InterPro" id="IPR011992">
    <property type="entry name" value="EF-hand-dom_pair"/>
</dbReference>
<evidence type="ECO:0000313" key="8">
    <source>
        <dbReference type="Ensembl" id="ENSPNYP00000030540.1"/>
    </source>
</evidence>
<dbReference type="InterPro" id="IPR002048">
    <property type="entry name" value="EF_hand_dom"/>
</dbReference>